<name>A0A9J7EPP2_SPOLT</name>
<evidence type="ECO:0000313" key="2">
    <source>
        <dbReference type="Proteomes" id="UP000301870"/>
    </source>
</evidence>
<dbReference type="SUPFAM" id="SSF56219">
    <property type="entry name" value="DNase I-like"/>
    <property type="match status" value="1"/>
</dbReference>
<feature type="domain" description="Endonuclease/exonuclease/phosphatase" evidence="1">
    <location>
        <begin position="137"/>
        <end position="236"/>
    </location>
</feature>
<dbReference type="Gene3D" id="3.60.10.10">
    <property type="entry name" value="Endonuclease/exonuclease/phosphatase"/>
    <property type="match status" value="1"/>
</dbReference>
<dbReference type="InterPro" id="IPR005135">
    <property type="entry name" value="Endo/exonuclease/phosphatase"/>
</dbReference>
<keyword evidence="2" id="KW-1185">Reference proteome</keyword>
<dbReference type="KEGG" id="sliu:111360210"/>
<gene>
    <name evidence="3" type="primary">LOC111360210</name>
</gene>
<dbReference type="PANTHER" id="PTHR33395:SF22">
    <property type="entry name" value="REVERSE TRANSCRIPTASE DOMAIN-CONTAINING PROTEIN"/>
    <property type="match status" value="1"/>
</dbReference>
<accession>A0A9J7EPP2</accession>
<reference evidence="3" key="1">
    <citation type="submission" date="2025-08" db="UniProtKB">
        <authorList>
            <consortium name="RefSeq"/>
        </authorList>
    </citation>
    <scope>IDENTIFICATION</scope>
    <source>
        <strain evidence="3">Ishihara</strain>
        <tissue evidence="3">Whole body</tissue>
    </source>
</reference>
<dbReference type="RefSeq" id="XP_022831849.1">
    <property type="nucleotide sequence ID" value="XM_022976081.1"/>
</dbReference>
<evidence type="ECO:0000259" key="1">
    <source>
        <dbReference type="Pfam" id="PF14529"/>
    </source>
</evidence>
<organism evidence="2 3">
    <name type="scientific">Spodoptera litura</name>
    <name type="common">Asian cotton leafworm</name>
    <dbReference type="NCBI Taxonomy" id="69820"/>
    <lineage>
        <taxon>Eukaryota</taxon>
        <taxon>Metazoa</taxon>
        <taxon>Ecdysozoa</taxon>
        <taxon>Arthropoda</taxon>
        <taxon>Hexapoda</taxon>
        <taxon>Insecta</taxon>
        <taxon>Pterygota</taxon>
        <taxon>Neoptera</taxon>
        <taxon>Endopterygota</taxon>
        <taxon>Lepidoptera</taxon>
        <taxon>Glossata</taxon>
        <taxon>Ditrysia</taxon>
        <taxon>Noctuoidea</taxon>
        <taxon>Noctuidae</taxon>
        <taxon>Amphipyrinae</taxon>
        <taxon>Spodoptera</taxon>
    </lineage>
</organism>
<evidence type="ECO:0000313" key="3">
    <source>
        <dbReference type="RefSeq" id="XP_022831849.1"/>
    </source>
</evidence>
<dbReference type="GO" id="GO:0031012">
    <property type="term" value="C:extracellular matrix"/>
    <property type="evidence" value="ECO:0007669"/>
    <property type="project" value="TreeGrafter"/>
</dbReference>
<dbReference type="AlphaFoldDB" id="A0A9J7EPP2"/>
<dbReference type="Proteomes" id="UP000301870">
    <property type="component" value="Chromosome 30"/>
</dbReference>
<dbReference type="PANTHER" id="PTHR33395">
    <property type="entry name" value="TRANSCRIPTASE, PUTATIVE-RELATED-RELATED"/>
    <property type="match status" value="1"/>
</dbReference>
<dbReference type="GO" id="GO:0003824">
    <property type="term" value="F:catalytic activity"/>
    <property type="evidence" value="ECO:0007669"/>
    <property type="project" value="InterPro"/>
</dbReference>
<protein>
    <submittedName>
        <fullName evidence="3">Uncharacterized protein LOC111360210</fullName>
    </submittedName>
</protein>
<dbReference type="Pfam" id="PF14529">
    <property type="entry name" value="Exo_endo_phos_2"/>
    <property type="match status" value="1"/>
</dbReference>
<dbReference type="OrthoDB" id="10065625at2759"/>
<dbReference type="GeneID" id="111360210"/>
<dbReference type="GO" id="GO:0007508">
    <property type="term" value="P:larval heart development"/>
    <property type="evidence" value="ECO:0007669"/>
    <property type="project" value="TreeGrafter"/>
</dbReference>
<sequence length="314" mass="35939">MKKTKTKKTRFTAAPLSTQVDYCNIRGLHGNLNAVHQHLETAKPTLLFLTETQISCPADISYLNYPGYKLEHNFLRRAGVCLYVREDVCCRRLRHVEDRDLSILWVRVDYGGHTRIYACLYRSYSGDRETTRLFEHLQLTTDRIIEQYPFAELVILGDFNAHHTEWLSSRSTDCAGRCAHEFALAYGFSQLVHSPTRIPDIENHTSSILDLLLTQRPDGYSISVDAPLGSSDHCLIRTLAPCARQNPPRPTNLRRMWQYKSADWDGLREYYASYPWRQLCFASEDSDTCAAAVSEAILAGMENFIPNSLINHNC</sequence>
<dbReference type="InterPro" id="IPR036691">
    <property type="entry name" value="Endo/exonu/phosph_ase_sf"/>
</dbReference>
<proteinExistence type="predicted"/>
<dbReference type="GO" id="GO:0061343">
    <property type="term" value="P:cell adhesion involved in heart morphogenesis"/>
    <property type="evidence" value="ECO:0007669"/>
    <property type="project" value="TreeGrafter"/>
</dbReference>